<dbReference type="EMBL" id="UOFM01000211">
    <property type="protein sequence ID" value="VAW77149.1"/>
    <property type="molecule type" value="Genomic_DNA"/>
</dbReference>
<gene>
    <name evidence="1" type="ORF">MNBD_GAMMA14-1718</name>
</gene>
<reference evidence="1" key="1">
    <citation type="submission" date="2018-06" db="EMBL/GenBank/DDBJ databases">
        <authorList>
            <person name="Zhirakovskaya E."/>
        </authorList>
    </citation>
    <scope>NUCLEOTIDE SEQUENCE</scope>
</reference>
<organism evidence="1">
    <name type="scientific">hydrothermal vent metagenome</name>
    <dbReference type="NCBI Taxonomy" id="652676"/>
    <lineage>
        <taxon>unclassified sequences</taxon>
        <taxon>metagenomes</taxon>
        <taxon>ecological metagenomes</taxon>
    </lineage>
</organism>
<accession>A0A3B0YS57</accession>
<sequence length="333" mass="32643">MSGHTTRKVAGLFLSSAFVIAGCGGGGSGGSSSPAAASAPVTISAANAVQVSGTVYDSAVSLDGAGSGSNVLTGAVTQTGGGADIGGVLVSILRSAQPLVASGQFSGVTGAVLSSSGTCTGGGNFSFSLDDVDNDSAISTGDTMSLTFSSCNEGGVVLNGGMALGGLVVSGDITSFPYTLQFTMQMNNLVATENGQSETLNGSLSFSESTTDGVASVGTLSGSSIQYTSGGVTATITGFQLNTTDDAATGAYTLDISATVSSPSMGGEANLVTDTQFQGIGTNNPFSGQATITGANNSRVTLLVIDSVNVRLQIDEDGDGVTDSTIDTTWDAL</sequence>
<evidence type="ECO:0000313" key="1">
    <source>
        <dbReference type="EMBL" id="VAW77149.1"/>
    </source>
</evidence>
<protein>
    <submittedName>
        <fullName evidence="1">Uncharacterized protein</fullName>
    </submittedName>
</protein>
<proteinExistence type="predicted"/>
<name>A0A3B0YS57_9ZZZZ</name>
<dbReference type="AlphaFoldDB" id="A0A3B0YS57"/>
<dbReference type="PROSITE" id="PS51257">
    <property type="entry name" value="PROKAR_LIPOPROTEIN"/>
    <property type="match status" value="1"/>
</dbReference>